<reference evidence="2" key="1">
    <citation type="journal article" date="2015" name="Proc. Natl. Acad. Sci. U.S.A.">
        <title>Networks of energetic and metabolic interactions define dynamics in microbial communities.</title>
        <authorList>
            <person name="Embree M."/>
            <person name="Liu J.K."/>
            <person name="Al-Bassam M.M."/>
            <person name="Zengler K."/>
        </authorList>
    </citation>
    <scope>NUCLEOTIDE SEQUENCE</scope>
</reference>
<dbReference type="EMBL" id="LNQE01001455">
    <property type="protein sequence ID" value="KUG17249.1"/>
    <property type="molecule type" value="Genomic_DNA"/>
</dbReference>
<protein>
    <recommendedName>
        <fullName evidence="1">DUF1638 domain-containing protein</fullName>
    </recommendedName>
</protein>
<dbReference type="AlphaFoldDB" id="A0A0W8F8S1"/>
<dbReference type="Pfam" id="PF07796">
    <property type="entry name" value="DUF1638"/>
    <property type="match status" value="1"/>
</dbReference>
<feature type="domain" description="DUF1638" evidence="1">
    <location>
        <begin position="30"/>
        <end position="182"/>
    </location>
</feature>
<sequence>MYTIIACGIFKDEIERLRADLGFPFKARYLGPGLHVDFDELKDALEEELKRASSDGSQGIIVAYGQCHPKMDAILKPYHAALMDCQNCVDAFISRQAVEKKAREGLFFYLSPGWLDAWKDIFKRLGWDPEIARLHMGSFKGSVYIDTMKDAQEREEELLEFFDFTNLPFTIMPMELDHFKSLIIKAIKSLED</sequence>
<gene>
    <name evidence="2" type="ORF">ASZ90_013071</name>
</gene>
<evidence type="ECO:0000313" key="2">
    <source>
        <dbReference type="EMBL" id="KUG17249.1"/>
    </source>
</evidence>
<comment type="caution">
    <text evidence="2">The sequence shown here is derived from an EMBL/GenBank/DDBJ whole genome shotgun (WGS) entry which is preliminary data.</text>
</comment>
<evidence type="ECO:0000259" key="1">
    <source>
        <dbReference type="Pfam" id="PF07796"/>
    </source>
</evidence>
<organism evidence="2">
    <name type="scientific">hydrocarbon metagenome</name>
    <dbReference type="NCBI Taxonomy" id="938273"/>
    <lineage>
        <taxon>unclassified sequences</taxon>
        <taxon>metagenomes</taxon>
        <taxon>ecological metagenomes</taxon>
    </lineage>
</organism>
<name>A0A0W8F8S1_9ZZZZ</name>
<dbReference type="InterPro" id="IPR012437">
    <property type="entry name" value="DUF1638"/>
</dbReference>
<proteinExistence type="predicted"/>
<accession>A0A0W8F8S1</accession>